<dbReference type="EMBL" id="VSSB01000002">
    <property type="protein sequence ID" value="TYL50918.1"/>
    <property type="molecule type" value="Genomic_DNA"/>
</dbReference>
<organism evidence="2 3">
    <name type="scientific">Agromyces mariniharenae</name>
    <dbReference type="NCBI Taxonomy" id="2604423"/>
    <lineage>
        <taxon>Bacteria</taxon>
        <taxon>Bacillati</taxon>
        <taxon>Actinomycetota</taxon>
        <taxon>Actinomycetes</taxon>
        <taxon>Micrococcales</taxon>
        <taxon>Microbacteriaceae</taxon>
        <taxon>Agromyces</taxon>
    </lineage>
</organism>
<keyword evidence="1" id="KW-0732">Signal</keyword>
<evidence type="ECO:0000313" key="2">
    <source>
        <dbReference type="EMBL" id="TYL50918.1"/>
    </source>
</evidence>
<gene>
    <name evidence="2" type="ORF">FYC51_17410</name>
</gene>
<accession>A0A5S4UXQ3</accession>
<sequence>MSRYRKLLAVGAGLGMLFAGAVAAPAAADPPSDPEVIRVQIYSVRYEGLWANARFSGACPADFPYLTDKKFSNDRILPLGVIIDTAPSVATLVVATSSERRIEGMKEFVAVKSIEGSFTNWSVGSGTFTVTLECTSNWKKARIEGSDR</sequence>
<evidence type="ECO:0000313" key="3">
    <source>
        <dbReference type="Proteomes" id="UP000325243"/>
    </source>
</evidence>
<evidence type="ECO:0000256" key="1">
    <source>
        <dbReference type="SAM" id="SignalP"/>
    </source>
</evidence>
<dbReference type="Proteomes" id="UP000325243">
    <property type="component" value="Unassembled WGS sequence"/>
</dbReference>
<proteinExistence type="predicted"/>
<feature type="signal peptide" evidence="1">
    <location>
        <begin position="1"/>
        <end position="23"/>
    </location>
</feature>
<name>A0A5S4UXQ3_9MICO</name>
<protein>
    <submittedName>
        <fullName evidence="2">Uncharacterized protein</fullName>
    </submittedName>
</protein>
<dbReference type="RefSeq" id="WP_148735014.1">
    <property type="nucleotide sequence ID" value="NZ_VSSB01000002.1"/>
</dbReference>
<dbReference type="AlphaFoldDB" id="A0A5S4UXQ3"/>
<reference evidence="2 3" key="1">
    <citation type="submission" date="2019-08" db="EMBL/GenBank/DDBJ databases">
        <authorList>
            <person name="Hu J."/>
        </authorList>
    </citation>
    <scope>NUCLEOTIDE SEQUENCE [LARGE SCALE GENOMIC DNA]</scope>
    <source>
        <strain evidence="2 3">NEAU-184</strain>
    </source>
</reference>
<feature type="chain" id="PRO_5039246883" evidence="1">
    <location>
        <begin position="24"/>
        <end position="148"/>
    </location>
</feature>
<keyword evidence="3" id="KW-1185">Reference proteome</keyword>
<comment type="caution">
    <text evidence="2">The sequence shown here is derived from an EMBL/GenBank/DDBJ whole genome shotgun (WGS) entry which is preliminary data.</text>
</comment>